<reference evidence="1 2" key="1">
    <citation type="journal article" date="2013" name="PLoS Genet.">
        <title>Distinctive expansion of potential virulence genes in the genome of the oomycete fish pathogen Saprolegnia parasitica.</title>
        <authorList>
            <person name="Jiang R.H."/>
            <person name="de Bruijn I."/>
            <person name="Haas B.J."/>
            <person name="Belmonte R."/>
            <person name="Lobach L."/>
            <person name="Christie J."/>
            <person name="van den Ackerveken G."/>
            <person name="Bottin A."/>
            <person name="Bulone V."/>
            <person name="Diaz-Moreno S.M."/>
            <person name="Dumas B."/>
            <person name="Fan L."/>
            <person name="Gaulin E."/>
            <person name="Govers F."/>
            <person name="Grenville-Briggs L.J."/>
            <person name="Horner N.R."/>
            <person name="Levin J.Z."/>
            <person name="Mammella M."/>
            <person name="Meijer H.J."/>
            <person name="Morris P."/>
            <person name="Nusbaum C."/>
            <person name="Oome S."/>
            <person name="Phillips A.J."/>
            <person name="van Rooyen D."/>
            <person name="Rzeszutek E."/>
            <person name="Saraiva M."/>
            <person name="Secombes C.J."/>
            <person name="Seidl M.F."/>
            <person name="Snel B."/>
            <person name="Stassen J.H."/>
            <person name="Sykes S."/>
            <person name="Tripathy S."/>
            <person name="van den Berg H."/>
            <person name="Vega-Arreguin J.C."/>
            <person name="Wawra S."/>
            <person name="Young S.K."/>
            <person name="Zeng Q."/>
            <person name="Dieguez-Uribeondo J."/>
            <person name="Russ C."/>
            <person name="Tyler B.M."/>
            <person name="van West P."/>
        </authorList>
    </citation>
    <scope>NUCLEOTIDE SEQUENCE [LARGE SCALE GENOMIC DNA]</scope>
    <source>
        <strain evidence="1 2">CBS 223.65</strain>
    </source>
</reference>
<dbReference type="RefSeq" id="XP_012208734.1">
    <property type="nucleotide sequence ID" value="XM_012353344.1"/>
</dbReference>
<name>A0A067C1V1_SAPPC</name>
<gene>
    <name evidence="1" type="ORF">SPRG_13238</name>
</gene>
<dbReference type="AlphaFoldDB" id="A0A067C1V1"/>
<dbReference type="Proteomes" id="UP000030745">
    <property type="component" value="Unassembled WGS sequence"/>
</dbReference>
<dbReference type="VEuPathDB" id="FungiDB:SPRG_13238"/>
<evidence type="ECO:0000313" key="2">
    <source>
        <dbReference type="Proteomes" id="UP000030745"/>
    </source>
</evidence>
<accession>A0A067C1V1</accession>
<dbReference type="KEGG" id="spar:SPRG_13238"/>
<dbReference type="EMBL" id="KK583309">
    <property type="protein sequence ID" value="KDO20541.1"/>
    <property type="molecule type" value="Genomic_DNA"/>
</dbReference>
<keyword evidence="2" id="KW-1185">Reference proteome</keyword>
<protein>
    <submittedName>
        <fullName evidence="1">Uncharacterized protein</fullName>
    </submittedName>
</protein>
<dbReference type="GeneID" id="24135134"/>
<proteinExistence type="predicted"/>
<organism evidence="1 2">
    <name type="scientific">Saprolegnia parasitica (strain CBS 223.65)</name>
    <dbReference type="NCBI Taxonomy" id="695850"/>
    <lineage>
        <taxon>Eukaryota</taxon>
        <taxon>Sar</taxon>
        <taxon>Stramenopiles</taxon>
        <taxon>Oomycota</taxon>
        <taxon>Saprolegniomycetes</taxon>
        <taxon>Saprolegniales</taxon>
        <taxon>Saprolegniaceae</taxon>
        <taxon>Saprolegnia</taxon>
    </lineage>
</organism>
<evidence type="ECO:0000313" key="1">
    <source>
        <dbReference type="EMBL" id="KDO20541.1"/>
    </source>
</evidence>
<sequence>MSPPQRTASAVSSTPELIERIASFVAHQWTLKQLRAALPATSPATAALHVLLPTPSVDVARPEIWALRSPTNKILQHLPHSIAIGASFGSSIDLCGRDEHAWSGITMILNDLSDLTLRGHFPASVAAAIAEMLVAGASISSKQLSGTFVLENVPIVGDGFMQQGTLPYSLRSVRLEDNLTSIKIAHVWRTVNARANGEQVVLQDYIPENGYLLLHAASDPQVHSALAHAPCLRALHLQSTSTEGLATLVKSLTTTFPVLANIALESAPSDREPKVKRDVYDYWNAKHWRLVAFA</sequence>